<evidence type="ECO:0000256" key="1">
    <source>
        <dbReference type="SAM" id="MobiDB-lite"/>
    </source>
</evidence>
<feature type="region of interest" description="Disordered" evidence="1">
    <location>
        <begin position="176"/>
        <end position="210"/>
    </location>
</feature>
<accession>A0A9W8SJE6</accession>
<organism evidence="3 4">
    <name type="scientific">Fusarium torreyae</name>
    <dbReference type="NCBI Taxonomy" id="1237075"/>
    <lineage>
        <taxon>Eukaryota</taxon>
        <taxon>Fungi</taxon>
        <taxon>Dikarya</taxon>
        <taxon>Ascomycota</taxon>
        <taxon>Pezizomycotina</taxon>
        <taxon>Sordariomycetes</taxon>
        <taxon>Hypocreomycetidae</taxon>
        <taxon>Hypocreales</taxon>
        <taxon>Nectriaceae</taxon>
        <taxon>Fusarium</taxon>
    </lineage>
</organism>
<comment type="caution">
    <text evidence="3">The sequence shown here is derived from an EMBL/GenBank/DDBJ whole genome shotgun (WGS) entry which is preliminary data.</text>
</comment>
<sequence length="292" mass="33018">MRTVVIVLAFQLGSVLAVPYSHGSSDVSIDGYTGEKHWDQERSVPYYSCGISHHSANSGIYGLDPAAYSRFTDEGGVVAISEDGPYCSYGISIAYYQDVFDLGPPPYESFTYGDAIITISDDFNENAGVVYNYLAKHPCYCRRIDVEEDDEEDEEDERFEYRNPLDRTHASRPKWLTKPWTNRQREPVQAPTQTQGATTTAESDETLSEEGKWASVLRELMRSISKLVGEMPSKYGLIEDEKFTGHTIPAKYPFYTPLPVDREQDKEDDEYDYGHDLGDDDEDESVEEKKSG</sequence>
<name>A0A9W8SJE6_9HYPO</name>
<proteinExistence type="predicted"/>
<protein>
    <submittedName>
        <fullName evidence="3">Uncharacterized protein</fullName>
    </submittedName>
</protein>
<feature type="chain" id="PRO_5040855029" evidence="2">
    <location>
        <begin position="18"/>
        <end position="292"/>
    </location>
</feature>
<keyword evidence="4" id="KW-1185">Reference proteome</keyword>
<evidence type="ECO:0000256" key="2">
    <source>
        <dbReference type="SAM" id="SignalP"/>
    </source>
</evidence>
<feature type="region of interest" description="Disordered" evidence="1">
    <location>
        <begin position="246"/>
        <end position="292"/>
    </location>
</feature>
<feature type="signal peptide" evidence="2">
    <location>
        <begin position="1"/>
        <end position="17"/>
    </location>
</feature>
<dbReference type="EMBL" id="JAOQAZ010000001">
    <property type="protein sequence ID" value="KAJ4272236.1"/>
    <property type="molecule type" value="Genomic_DNA"/>
</dbReference>
<dbReference type="AlphaFoldDB" id="A0A9W8SJE6"/>
<feature type="compositionally biased region" description="Low complexity" evidence="1">
    <location>
        <begin position="189"/>
        <end position="201"/>
    </location>
</feature>
<evidence type="ECO:0000313" key="4">
    <source>
        <dbReference type="Proteomes" id="UP001152049"/>
    </source>
</evidence>
<evidence type="ECO:0000313" key="3">
    <source>
        <dbReference type="EMBL" id="KAJ4272236.1"/>
    </source>
</evidence>
<reference evidence="3" key="1">
    <citation type="submission" date="2022-09" db="EMBL/GenBank/DDBJ databases">
        <title>Fusarium specimens isolated from Avocado Roots.</title>
        <authorList>
            <person name="Stajich J."/>
            <person name="Roper C."/>
            <person name="Heimlech-Rivalta G."/>
        </authorList>
    </citation>
    <scope>NUCLEOTIDE SEQUENCE</scope>
    <source>
        <strain evidence="3">CF00136</strain>
    </source>
</reference>
<dbReference type="Proteomes" id="UP001152049">
    <property type="component" value="Unassembled WGS sequence"/>
</dbReference>
<gene>
    <name evidence="3" type="ORF">NW762_000947</name>
</gene>
<keyword evidence="2" id="KW-0732">Signal</keyword>